<organism evidence="10">
    <name type="scientific">bioreactor metagenome</name>
    <dbReference type="NCBI Taxonomy" id="1076179"/>
    <lineage>
        <taxon>unclassified sequences</taxon>
        <taxon>metagenomes</taxon>
        <taxon>ecological metagenomes</taxon>
    </lineage>
</organism>
<evidence type="ECO:0000259" key="8">
    <source>
        <dbReference type="PROSITE" id="PS51201"/>
    </source>
</evidence>
<dbReference type="EMBL" id="VSSQ01000111">
    <property type="protein sequence ID" value="MPL77892.1"/>
    <property type="molecule type" value="Genomic_DNA"/>
</dbReference>
<dbReference type="Pfam" id="PF00999">
    <property type="entry name" value="Na_H_Exchanger"/>
    <property type="match status" value="1"/>
</dbReference>
<feature type="transmembrane region" description="Helical" evidence="7">
    <location>
        <begin position="356"/>
        <end position="382"/>
    </location>
</feature>
<feature type="transmembrane region" description="Helical" evidence="7">
    <location>
        <begin position="6"/>
        <end position="25"/>
    </location>
</feature>
<feature type="transmembrane region" description="Helical" evidence="7">
    <location>
        <begin position="87"/>
        <end position="111"/>
    </location>
</feature>
<feature type="transmembrane region" description="Helical" evidence="7">
    <location>
        <begin position="148"/>
        <end position="171"/>
    </location>
</feature>
<feature type="transmembrane region" description="Helical" evidence="7">
    <location>
        <begin position="272"/>
        <end position="305"/>
    </location>
</feature>
<dbReference type="Pfam" id="PF02254">
    <property type="entry name" value="TrkA_N"/>
    <property type="match status" value="1"/>
</dbReference>
<comment type="caution">
    <text evidence="10">The sequence shown here is derived from an EMBL/GenBank/DDBJ whole genome shotgun (WGS) entry which is preliminary data.</text>
</comment>
<dbReference type="InterPro" id="IPR006153">
    <property type="entry name" value="Cation/H_exchanger_TM"/>
</dbReference>
<dbReference type="PROSITE" id="PS51202">
    <property type="entry name" value="RCK_C"/>
    <property type="match status" value="1"/>
</dbReference>
<dbReference type="InterPro" id="IPR038770">
    <property type="entry name" value="Na+/solute_symporter_sf"/>
</dbReference>
<name>A0A644UGC5_9ZZZZ</name>
<dbReference type="InterPro" id="IPR003148">
    <property type="entry name" value="RCK_N"/>
</dbReference>
<dbReference type="InterPro" id="IPR036721">
    <property type="entry name" value="RCK_C_sf"/>
</dbReference>
<feature type="domain" description="RCK N-terminal" evidence="8">
    <location>
        <begin position="408"/>
        <end position="525"/>
    </location>
</feature>
<dbReference type="SUPFAM" id="SSF116726">
    <property type="entry name" value="TrkA C-terminal domain-like"/>
    <property type="match status" value="1"/>
</dbReference>
<dbReference type="AlphaFoldDB" id="A0A644UGC5"/>
<dbReference type="GO" id="GO:0015297">
    <property type="term" value="F:antiporter activity"/>
    <property type="evidence" value="ECO:0007669"/>
    <property type="project" value="InterPro"/>
</dbReference>
<feature type="transmembrane region" description="Helical" evidence="7">
    <location>
        <begin position="57"/>
        <end position="75"/>
    </location>
</feature>
<evidence type="ECO:0000313" key="10">
    <source>
        <dbReference type="EMBL" id="MPL77892.1"/>
    </source>
</evidence>
<evidence type="ECO:0000256" key="1">
    <source>
        <dbReference type="ARBA" id="ARBA00004141"/>
    </source>
</evidence>
<evidence type="ECO:0000256" key="5">
    <source>
        <dbReference type="ARBA" id="ARBA00022989"/>
    </source>
</evidence>
<protein>
    <submittedName>
        <fullName evidence="10">Glutathione-regulated potassium-efflux system protein KefB</fullName>
    </submittedName>
</protein>
<dbReference type="InterPro" id="IPR036291">
    <property type="entry name" value="NAD(P)-bd_dom_sf"/>
</dbReference>
<evidence type="ECO:0000256" key="7">
    <source>
        <dbReference type="SAM" id="Phobius"/>
    </source>
</evidence>
<evidence type="ECO:0000259" key="9">
    <source>
        <dbReference type="PROSITE" id="PS51202"/>
    </source>
</evidence>
<dbReference type="Gene3D" id="3.30.70.1450">
    <property type="entry name" value="Regulator of K+ conductance, C-terminal domain"/>
    <property type="match status" value="1"/>
</dbReference>
<dbReference type="GO" id="GO:1902600">
    <property type="term" value="P:proton transmembrane transport"/>
    <property type="evidence" value="ECO:0007669"/>
    <property type="project" value="InterPro"/>
</dbReference>
<comment type="similarity">
    <text evidence="2">Belongs to the monovalent cation:proton antiporter 2 (CPA2) transporter (TC 2.A.37) family.</text>
</comment>
<evidence type="ECO:0000256" key="3">
    <source>
        <dbReference type="ARBA" id="ARBA00022448"/>
    </source>
</evidence>
<evidence type="ECO:0000256" key="6">
    <source>
        <dbReference type="ARBA" id="ARBA00023136"/>
    </source>
</evidence>
<dbReference type="PANTHER" id="PTHR42751">
    <property type="entry name" value="SODIUM/HYDROGEN EXCHANGER FAMILY/TRKA DOMAIN PROTEIN"/>
    <property type="match status" value="1"/>
</dbReference>
<dbReference type="Gene3D" id="3.40.50.720">
    <property type="entry name" value="NAD(P)-binding Rossmann-like Domain"/>
    <property type="match status" value="1"/>
</dbReference>
<keyword evidence="4 7" id="KW-0812">Transmembrane</keyword>
<evidence type="ECO:0000256" key="2">
    <source>
        <dbReference type="ARBA" id="ARBA00005551"/>
    </source>
</evidence>
<gene>
    <name evidence="10" type="primary">kefB_3</name>
    <name evidence="10" type="ORF">SDC9_23752</name>
</gene>
<feature type="transmembrane region" description="Helical" evidence="7">
    <location>
        <begin position="32"/>
        <end position="51"/>
    </location>
</feature>
<dbReference type="Gene3D" id="1.20.1530.20">
    <property type="match status" value="1"/>
</dbReference>
<feature type="domain" description="RCK C-terminal" evidence="9">
    <location>
        <begin position="594"/>
        <end position="680"/>
    </location>
</feature>
<sequence>MEEYIELIMAVVIVLTCAIAVLLVGKRLRIPFIIGYFITGVIVGPFGLHLITEEQVSLLAELGVILLMFTIGLEIPLKNLLSMKKIVLIGGGLQLILTTGVVWLVMVAAGFSSSVSLFIGFLVAHSSTAIIMNIYQKSGEIDTQHGKIALGLLIFQDLNVVPMMMLVPLLAGSSETDLAGSVLNFFIGMGLLAVILIASIYLVPKFLERVTLTRSSELFVMAVVLICLGIAWVMSLTGVSIALGAFLAGVAISGSDYSHEVIGQIMPIRDLLTSFFFVSIGMMLNLTYLSEHLLLIAGVSVLLLLGKTLINIVSVKVIGISAGAAILSAIGLSQVGEFSFILGSTGLAAGLLTQNMYQIFLAMSIVTMAITPFYVAAGPWIAGKITSRLPEKHRDFDEFCIPGETDRESHVIIVGYGLGGRYVARALKKMGIPYIILEMNPETVTKEKKRGENIVYGDACRECILEYAGIRKARTIVISIPAIESIKAIVTTARRMNPKISIITRSRYISETSELYRLGADEVIVDEKEAALQIFRRILANQQIPVQELEMYSQQVRTEVYNEYLDGTGGGKPPAPGQKNSGGILDAIRLKAKHADEVISTEKTYVEQIRVGKDCDCAGKRLCDLHLRMSFGVSVIAVRRAGRQDAIVSPDGETVLEEGDTVVVIGNRDDIATMTMLFTEKDGEEK</sequence>
<dbReference type="GO" id="GO:0006813">
    <property type="term" value="P:potassium ion transport"/>
    <property type="evidence" value="ECO:0007669"/>
    <property type="project" value="InterPro"/>
</dbReference>
<reference evidence="10" key="1">
    <citation type="submission" date="2019-08" db="EMBL/GenBank/DDBJ databases">
        <authorList>
            <person name="Kucharzyk K."/>
            <person name="Murdoch R.W."/>
            <person name="Higgins S."/>
            <person name="Loffler F."/>
        </authorList>
    </citation>
    <scope>NUCLEOTIDE SEQUENCE</scope>
</reference>
<dbReference type="GO" id="GO:0016020">
    <property type="term" value="C:membrane"/>
    <property type="evidence" value="ECO:0007669"/>
    <property type="project" value="UniProtKB-SubCell"/>
</dbReference>
<dbReference type="PROSITE" id="PS51201">
    <property type="entry name" value="RCK_N"/>
    <property type="match status" value="1"/>
</dbReference>
<keyword evidence="6 7" id="KW-0472">Membrane</keyword>
<dbReference type="SUPFAM" id="SSF51735">
    <property type="entry name" value="NAD(P)-binding Rossmann-fold domains"/>
    <property type="match status" value="1"/>
</dbReference>
<keyword evidence="3" id="KW-0813">Transport</keyword>
<comment type="subcellular location">
    <subcellularLocation>
        <location evidence="1">Membrane</location>
        <topology evidence="1">Multi-pass membrane protein</topology>
    </subcellularLocation>
</comment>
<dbReference type="GO" id="GO:0008324">
    <property type="term" value="F:monoatomic cation transmembrane transporter activity"/>
    <property type="evidence" value="ECO:0007669"/>
    <property type="project" value="InterPro"/>
</dbReference>
<dbReference type="PANTHER" id="PTHR42751:SF3">
    <property type="entry name" value="SODIUM_GLUTAMATE SYMPORTER"/>
    <property type="match status" value="1"/>
</dbReference>
<keyword evidence="5 7" id="KW-1133">Transmembrane helix</keyword>
<accession>A0A644UGC5</accession>
<feature type="transmembrane region" description="Helical" evidence="7">
    <location>
        <begin position="117"/>
        <end position="136"/>
    </location>
</feature>
<dbReference type="Pfam" id="PF02080">
    <property type="entry name" value="TrkA_C"/>
    <property type="match status" value="1"/>
</dbReference>
<proteinExistence type="inferred from homology"/>
<dbReference type="InterPro" id="IPR006037">
    <property type="entry name" value="RCK_C"/>
</dbReference>
<feature type="transmembrane region" description="Helical" evidence="7">
    <location>
        <begin position="183"/>
        <end position="207"/>
    </location>
</feature>
<feature type="transmembrane region" description="Helical" evidence="7">
    <location>
        <begin position="219"/>
        <end position="252"/>
    </location>
</feature>
<evidence type="ECO:0000256" key="4">
    <source>
        <dbReference type="ARBA" id="ARBA00022692"/>
    </source>
</evidence>